<dbReference type="EMBL" id="LK023324">
    <property type="protein sequence ID" value="CDS08054.1"/>
    <property type="molecule type" value="Genomic_DNA"/>
</dbReference>
<evidence type="ECO:0000313" key="3">
    <source>
        <dbReference type="EMBL" id="CDS08054.1"/>
    </source>
</evidence>
<feature type="region of interest" description="Disordered" evidence="2">
    <location>
        <begin position="1"/>
        <end position="27"/>
    </location>
</feature>
<dbReference type="OrthoDB" id="2285757at2759"/>
<keyword evidence="1" id="KW-0175">Coiled coil</keyword>
<accession>A0A077WLV9</accession>
<reference evidence="3" key="1">
    <citation type="journal article" date="2014" name="Genome Announc.">
        <title>De novo whole-genome sequence and genome annotation of Lichtheimia ramosa.</title>
        <authorList>
            <person name="Linde J."/>
            <person name="Schwartze V."/>
            <person name="Binder U."/>
            <person name="Lass-Florl C."/>
            <person name="Voigt K."/>
            <person name="Horn F."/>
        </authorList>
    </citation>
    <scope>NUCLEOTIDE SEQUENCE</scope>
    <source>
        <strain evidence="3">JMRC FSU:6197</strain>
    </source>
</reference>
<feature type="region of interest" description="Disordered" evidence="2">
    <location>
        <begin position="120"/>
        <end position="146"/>
    </location>
</feature>
<organism evidence="3">
    <name type="scientific">Lichtheimia ramosa</name>
    <dbReference type="NCBI Taxonomy" id="688394"/>
    <lineage>
        <taxon>Eukaryota</taxon>
        <taxon>Fungi</taxon>
        <taxon>Fungi incertae sedis</taxon>
        <taxon>Mucoromycota</taxon>
        <taxon>Mucoromycotina</taxon>
        <taxon>Mucoromycetes</taxon>
        <taxon>Mucorales</taxon>
        <taxon>Lichtheimiaceae</taxon>
        <taxon>Lichtheimia</taxon>
    </lineage>
</organism>
<feature type="region of interest" description="Disordered" evidence="2">
    <location>
        <begin position="54"/>
        <end position="76"/>
    </location>
</feature>
<sequence length="220" mass="24752">MDELPTSSIDDEEQQENMIESGHQGTISRQDYMPRLVVDFQQPNMQLTHFVQHAEASSNVPTTRRHSSTQDMPPRSREQILQRYQNELLSLNGHWNSICIALTSIRSSYLAVLSSISTSESQQPNESSESPAASSTCTSSTSSPTPIQQIPVTDFLIPSAVAVTSFMISRSDTTTQSDLEQELLLAVDDAMFQIRQLEVRIERLEAHIQELIQSVHHRQQ</sequence>
<name>A0A077WLV9_9FUNG</name>
<gene>
    <name evidence="3" type="ORF">LRAMOSA02003</name>
</gene>
<feature type="coiled-coil region" evidence="1">
    <location>
        <begin position="187"/>
        <end position="214"/>
    </location>
</feature>
<proteinExistence type="predicted"/>
<feature type="compositionally biased region" description="Low complexity" evidence="2">
    <location>
        <begin position="120"/>
        <end position="145"/>
    </location>
</feature>
<dbReference type="AlphaFoldDB" id="A0A077WLV9"/>
<feature type="compositionally biased region" description="Acidic residues" evidence="2">
    <location>
        <begin position="1"/>
        <end position="15"/>
    </location>
</feature>
<evidence type="ECO:0000256" key="1">
    <source>
        <dbReference type="SAM" id="Coils"/>
    </source>
</evidence>
<protein>
    <submittedName>
        <fullName evidence="3">Uncharacterized protein</fullName>
    </submittedName>
</protein>
<evidence type="ECO:0000256" key="2">
    <source>
        <dbReference type="SAM" id="MobiDB-lite"/>
    </source>
</evidence>